<dbReference type="EMBL" id="JANPWZ010001944">
    <property type="protein sequence ID" value="KAJ3562178.1"/>
    <property type="molecule type" value="Genomic_DNA"/>
</dbReference>
<dbReference type="PANTHER" id="PTHR10622">
    <property type="entry name" value="HET DOMAIN-CONTAINING PROTEIN"/>
    <property type="match status" value="1"/>
</dbReference>
<name>A0A9W8TJ87_9PEZI</name>
<protein>
    <recommendedName>
        <fullName evidence="5">Heterokaryon incompatibility domain-containing protein</fullName>
    </recommendedName>
</protein>
<organism evidence="3 4">
    <name type="scientific">Xylaria arbuscula</name>
    <dbReference type="NCBI Taxonomy" id="114810"/>
    <lineage>
        <taxon>Eukaryota</taxon>
        <taxon>Fungi</taxon>
        <taxon>Dikarya</taxon>
        <taxon>Ascomycota</taxon>
        <taxon>Pezizomycotina</taxon>
        <taxon>Sordariomycetes</taxon>
        <taxon>Xylariomycetidae</taxon>
        <taxon>Xylariales</taxon>
        <taxon>Xylariaceae</taxon>
        <taxon>Xylaria</taxon>
    </lineage>
</organism>
<dbReference type="InterPro" id="IPR010730">
    <property type="entry name" value="HET"/>
</dbReference>
<evidence type="ECO:0008006" key="5">
    <source>
        <dbReference type="Google" id="ProtNLM"/>
    </source>
</evidence>
<dbReference type="PANTHER" id="PTHR10622:SF10">
    <property type="entry name" value="HET DOMAIN-CONTAINING PROTEIN"/>
    <property type="match status" value="1"/>
</dbReference>
<dbReference type="VEuPathDB" id="FungiDB:F4678DRAFT_476414"/>
<evidence type="ECO:0000313" key="3">
    <source>
        <dbReference type="EMBL" id="KAJ3562178.1"/>
    </source>
</evidence>
<dbReference type="AlphaFoldDB" id="A0A9W8TJ87"/>
<sequence length="344" mass="39327">MWLLNSCTWEMKEFISHKQAPPYAILSHTWGEEEVSFREWNFDPIYVVEKKEGFSKIQFCCQQATSDGLEWVWIDTCCIDKTSSAELSEAINSMFQWYKTAAACYAYLSDVAGDDEFDLGKTRWVTRGWTLQELIAPQEVIFYSASWQPIGTRSKLSAHISKATRINEPFLTGRSLEEASIAQRMSWAATRTTSREEDTAYCLLGLFNVNMPLIYGEGMKAFRRLQETLVREYPDDHSLFAWGKVASEPSNRVHSAEQIWGRELIKHEDEKVYDEFYGLLAESPEDYAESGSFVIAPTAPKYFYLGSKLPSVSSIIGRIAHVDLPQFEIGPHIAFHVEYPKVGK</sequence>
<gene>
    <name evidence="3" type="ORF">NPX13_g8658</name>
</gene>
<dbReference type="InterPro" id="IPR058525">
    <property type="entry name" value="DUF8212"/>
</dbReference>
<evidence type="ECO:0000259" key="1">
    <source>
        <dbReference type="Pfam" id="PF06985"/>
    </source>
</evidence>
<dbReference type="Proteomes" id="UP001148614">
    <property type="component" value="Unassembled WGS sequence"/>
</dbReference>
<proteinExistence type="predicted"/>
<dbReference type="Pfam" id="PF26640">
    <property type="entry name" value="DUF8212"/>
    <property type="match status" value="1"/>
</dbReference>
<feature type="domain" description="DUF8212" evidence="2">
    <location>
        <begin position="220"/>
        <end position="298"/>
    </location>
</feature>
<evidence type="ECO:0000313" key="4">
    <source>
        <dbReference type="Proteomes" id="UP001148614"/>
    </source>
</evidence>
<feature type="domain" description="Heterokaryon incompatibility" evidence="1">
    <location>
        <begin position="23"/>
        <end position="114"/>
    </location>
</feature>
<reference evidence="3" key="1">
    <citation type="submission" date="2022-07" db="EMBL/GenBank/DDBJ databases">
        <title>Genome Sequence of Xylaria arbuscula.</title>
        <authorList>
            <person name="Buettner E."/>
        </authorList>
    </citation>
    <scope>NUCLEOTIDE SEQUENCE</scope>
    <source>
        <strain evidence="3">VT107</strain>
    </source>
</reference>
<keyword evidence="4" id="KW-1185">Reference proteome</keyword>
<evidence type="ECO:0000259" key="2">
    <source>
        <dbReference type="Pfam" id="PF26640"/>
    </source>
</evidence>
<comment type="caution">
    <text evidence="3">The sequence shown here is derived from an EMBL/GenBank/DDBJ whole genome shotgun (WGS) entry which is preliminary data.</text>
</comment>
<accession>A0A9W8TJ87</accession>
<dbReference type="Pfam" id="PF06985">
    <property type="entry name" value="HET"/>
    <property type="match status" value="1"/>
</dbReference>